<dbReference type="InterPro" id="IPR024651">
    <property type="entry name" value="FAD-SLDH_ssu"/>
</dbReference>
<dbReference type="PROSITE" id="PS51318">
    <property type="entry name" value="TAT"/>
    <property type="match status" value="1"/>
</dbReference>
<proteinExistence type="predicted"/>
<dbReference type="EC" id="1.1.99.4" evidence="1"/>
<sequence>MKQNFEQSPSNVIGNGTGSSRRDFIRSALVISVAGIAASLPLQSFADSVIRGSDAARDFIRVSQTITEHKHISPQLASHFLSAFSQRDPQFNSKISRLAAVIQPSDTAVAFKQRAVAAGLGNFLQDIVTAWYTGTLGDDYKGTLVAYKEALMYATVSDGLVVPTYCGNGPLWWTAPVPDPLDPELIDNL</sequence>
<keyword evidence="1" id="KW-0560">Oxidoreductase</keyword>
<evidence type="ECO:0000313" key="2">
    <source>
        <dbReference type="Proteomes" id="UP000028602"/>
    </source>
</evidence>
<dbReference type="Pfam" id="PF12318">
    <property type="entry name" value="FAD-SLDH"/>
    <property type="match status" value="1"/>
</dbReference>
<evidence type="ECO:0000313" key="1">
    <source>
        <dbReference type="EMBL" id="KFD18444.1"/>
    </source>
</evidence>
<name>A0A085JD98_9GAMM</name>
<keyword evidence="2" id="KW-1185">Reference proteome</keyword>
<comment type="caution">
    <text evidence="1">The sequence shown here is derived from an EMBL/GenBank/DDBJ whole genome shotgun (WGS) entry which is preliminary data.</text>
</comment>
<dbReference type="Proteomes" id="UP000028602">
    <property type="component" value="Unassembled WGS sequence"/>
</dbReference>
<dbReference type="RefSeq" id="WP_025901743.1">
    <property type="nucleotide sequence ID" value="NZ_ATMJ01000001.1"/>
</dbReference>
<gene>
    <name evidence="1" type="ORF">GTPT_2634</name>
</gene>
<reference evidence="1 2" key="1">
    <citation type="submission" date="2014-05" db="EMBL/GenBank/DDBJ databases">
        <title>ATOL: Assembling a taxonomically balanced genome-scale reconstruction of the evolutionary history of the Enterobacteriaceae.</title>
        <authorList>
            <person name="Plunkett G.III."/>
            <person name="Neeno-Eckwall E.C."/>
            <person name="Glasner J.D."/>
            <person name="Perna N.T."/>
        </authorList>
    </citation>
    <scope>NUCLEOTIDE SEQUENCE [LARGE SCALE GENOMIC DNA]</scope>
    <source>
        <strain evidence="1 2">ATCC 33301</strain>
    </source>
</reference>
<dbReference type="OrthoDB" id="6162173at2"/>
<dbReference type="AlphaFoldDB" id="A0A085JD98"/>
<organism evidence="1 2">
    <name type="scientific">Tatumella ptyseos ATCC 33301</name>
    <dbReference type="NCBI Taxonomy" id="1005995"/>
    <lineage>
        <taxon>Bacteria</taxon>
        <taxon>Pseudomonadati</taxon>
        <taxon>Pseudomonadota</taxon>
        <taxon>Gammaproteobacteria</taxon>
        <taxon>Enterobacterales</taxon>
        <taxon>Erwiniaceae</taxon>
        <taxon>Tatumella</taxon>
    </lineage>
</organism>
<protein>
    <submittedName>
        <fullName evidence="1">Membrane-bound 2-keto-D-gluconate dehydrogenase, gamma subunit</fullName>
        <ecNumber evidence="1">1.1.99.4</ecNumber>
    </submittedName>
</protein>
<dbReference type="EMBL" id="JMPR01000038">
    <property type="protein sequence ID" value="KFD18444.1"/>
    <property type="molecule type" value="Genomic_DNA"/>
</dbReference>
<dbReference type="eggNOG" id="ENOG502ZAJI">
    <property type="taxonomic scope" value="Bacteria"/>
</dbReference>
<dbReference type="InterPro" id="IPR006311">
    <property type="entry name" value="TAT_signal"/>
</dbReference>
<dbReference type="GO" id="GO:0047843">
    <property type="term" value="F:dehydrogluconate dehydrogenase activity"/>
    <property type="evidence" value="ECO:0007669"/>
    <property type="project" value="UniProtKB-EC"/>
</dbReference>
<accession>A0A085JD98</accession>